<evidence type="ECO:0000313" key="1">
    <source>
        <dbReference type="EMBL" id="DAE17058.1"/>
    </source>
</evidence>
<dbReference type="EMBL" id="BK015635">
    <property type="protein sequence ID" value="DAE17058.1"/>
    <property type="molecule type" value="Genomic_DNA"/>
</dbReference>
<organism evidence="1">
    <name type="scientific">Peduovirinae sp. ctGB41</name>
    <dbReference type="NCBI Taxonomy" id="2825070"/>
    <lineage>
        <taxon>Viruses</taxon>
        <taxon>Duplodnaviria</taxon>
        <taxon>Heunggongvirae</taxon>
        <taxon>Uroviricota</taxon>
        <taxon>Caudoviricetes</taxon>
        <taxon>Peduoviridae</taxon>
    </lineage>
</organism>
<proteinExistence type="predicted"/>
<accession>A0A8S5QDP2</accession>
<name>A0A8S5QDP2_9CAUD</name>
<reference evidence="1" key="1">
    <citation type="journal article" date="2021" name="Proc. Natl. Acad. Sci. U.S.A.">
        <title>A Catalog of Tens of Thousands of Viruses from Human Metagenomes Reveals Hidden Associations with Chronic Diseases.</title>
        <authorList>
            <person name="Tisza M.J."/>
            <person name="Buck C.B."/>
        </authorList>
    </citation>
    <scope>NUCLEOTIDE SEQUENCE</scope>
    <source>
        <strain evidence="1">CtGB41</strain>
    </source>
</reference>
<sequence length="44" mass="5218">MYISDLISLQNKPNNLQPIFGKLAYQTSCFPYKISPYDQNMIRY</sequence>
<protein>
    <submittedName>
        <fullName evidence="1">MITOCHONDRIAL UBIQUINOL-CYTOCHROME-C REDUCTASE COMPLEX CORE BC1, MEMBRANE PROTEIN, HEME</fullName>
    </submittedName>
</protein>